<reference evidence="2" key="1">
    <citation type="submission" date="2022-10" db="EMBL/GenBank/DDBJ databases">
        <title>Determination and structural analysis of whole genome sequence of Sarocladium strictum F4-1.</title>
        <authorList>
            <person name="Hu L."/>
            <person name="Jiang Y."/>
        </authorList>
    </citation>
    <scope>NUCLEOTIDE SEQUENCE</scope>
    <source>
        <strain evidence="2">F4-1</strain>
    </source>
</reference>
<feature type="compositionally biased region" description="Polar residues" evidence="1">
    <location>
        <begin position="189"/>
        <end position="205"/>
    </location>
</feature>
<feature type="region of interest" description="Disordered" evidence="1">
    <location>
        <begin position="122"/>
        <end position="284"/>
    </location>
</feature>
<evidence type="ECO:0000313" key="2">
    <source>
        <dbReference type="EMBL" id="KAK0383154.1"/>
    </source>
</evidence>
<gene>
    <name evidence="2" type="ORF">NLU13_9067</name>
</gene>
<dbReference type="AlphaFoldDB" id="A0AA39GAV3"/>
<dbReference type="Proteomes" id="UP001175261">
    <property type="component" value="Unassembled WGS sequence"/>
</dbReference>
<organism evidence="2 3">
    <name type="scientific">Sarocladium strictum</name>
    <name type="common">Black bundle disease fungus</name>
    <name type="synonym">Acremonium strictum</name>
    <dbReference type="NCBI Taxonomy" id="5046"/>
    <lineage>
        <taxon>Eukaryota</taxon>
        <taxon>Fungi</taxon>
        <taxon>Dikarya</taxon>
        <taxon>Ascomycota</taxon>
        <taxon>Pezizomycotina</taxon>
        <taxon>Sordariomycetes</taxon>
        <taxon>Hypocreomycetidae</taxon>
        <taxon>Hypocreales</taxon>
        <taxon>Sarocladiaceae</taxon>
        <taxon>Sarocladium</taxon>
    </lineage>
</organism>
<evidence type="ECO:0000313" key="3">
    <source>
        <dbReference type="Proteomes" id="UP001175261"/>
    </source>
</evidence>
<protein>
    <submittedName>
        <fullName evidence="2">Uncharacterized protein</fullName>
    </submittedName>
</protein>
<dbReference type="EMBL" id="JAPDFR010000009">
    <property type="protein sequence ID" value="KAK0383154.1"/>
    <property type="molecule type" value="Genomic_DNA"/>
</dbReference>
<evidence type="ECO:0000256" key="1">
    <source>
        <dbReference type="SAM" id="MobiDB-lite"/>
    </source>
</evidence>
<feature type="compositionally biased region" description="Low complexity" evidence="1">
    <location>
        <begin position="324"/>
        <end position="333"/>
    </location>
</feature>
<sequence>MCEKLTKYSCGHLSRKTATCRKLAARKRSGYRHILDIFCPIPRPCTELIKELNGRHYLCHRCESNVEKKPGEGWSMPREEWSNINLHDDGQVKSQGENYAISFERPAIRGASNRFNQQEEAVQYRLPDDGRNKPQRRLRDDHLRRHNRPADRDLRHLENPNTTDLRKEFSSQGSRGFPPQRTRQRAGPSFSQRMQQTSRPPVVHSQSRDYISRDQQSAQVRGHPSQAPSSFQALRSPANLGSSDHRPEHSNLMPAPLNITRPQARDLTKRRGPRPSRTEQVSPLISASSFVKTYGDHTPIPLTPKRLMSPEISARYVVAHQSARRGASLGSSRPNGAQRPAGQQHGDRSHGSNSRSGGIWSLHGHFSNAIRTLREQKSAESFTCQGASYVEGTTPRNHRRLT</sequence>
<proteinExistence type="predicted"/>
<comment type="caution">
    <text evidence="2">The sequence shown here is derived from an EMBL/GenBank/DDBJ whole genome shotgun (WGS) entry which is preliminary data.</text>
</comment>
<feature type="compositionally biased region" description="Basic and acidic residues" evidence="1">
    <location>
        <begin position="126"/>
        <end position="169"/>
    </location>
</feature>
<accession>A0AA39GAV3</accession>
<name>A0AA39GAV3_SARSR</name>
<feature type="region of interest" description="Disordered" evidence="1">
    <location>
        <begin position="323"/>
        <end position="360"/>
    </location>
</feature>
<keyword evidence="3" id="KW-1185">Reference proteome</keyword>